<keyword evidence="2" id="KW-1185">Reference proteome</keyword>
<dbReference type="EMBL" id="BAAABX010000093">
    <property type="protein sequence ID" value="GAA0439331.1"/>
    <property type="molecule type" value="Genomic_DNA"/>
</dbReference>
<sequence>MPSVARLFFGRWPVPVELAGAELRLYGPDGQMQLSGWVPVALAAEVPAAPDRCLVRAEVPGHPPLAVAQVDVDVTNHGEAHSFVSILWEAGEELPPAAEGDTGDATVRRLRRETVDRRPAEVLAQRLAHWAAALARGQYVAAEVVAEVGGGLTRRHGDALARHPAVPEDVPGAELLRAVLAADGVLATTAGETRRVLADPSGSGGVMAALGVLGLATLPRTLPDRDAADVVVYASAGPLGALFRAAAALADHRPGAGDRLQDLADALPARLDRRGC</sequence>
<comment type="caution">
    <text evidence="1">The sequence shown here is derived from an EMBL/GenBank/DDBJ whole genome shotgun (WGS) entry which is preliminary data.</text>
</comment>
<evidence type="ECO:0000313" key="2">
    <source>
        <dbReference type="Proteomes" id="UP001500879"/>
    </source>
</evidence>
<proteinExistence type="predicted"/>
<evidence type="ECO:0008006" key="3">
    <source>
        <dbReference type="Google" id="ProtNLM"/>
    </source>
</evidence>
<dbReference type="Proteomes" id="UP001500879">
    <property type="component" value="Unassembled WGS sequence"/>
</dbReference>
<accession>A0ABN0Z9H4</accession>
<protein>
    <recommendedName>
        <fullName evidence="3">DUF2877 domain-containing protein</fullName>
    </recommendedName>
</protein>
<organism evidence="1 2">
    <name type="scientific">Streptomyces luteireticuli</name>
    <dbReference type="NCBI Taxonomy" id="173858"/>
    <lineage>
        <taxon>Bacteria</taxon>
        <taxon>Bacillati</taxon>
        <taxon>Actinomycetota</taxon>
        <taxon>Actinomycetes</taxon>
        <taxon>Kitasatosporales</taxon>
        <taxon>Streptomycetaceae</taxon>
        <taxon>Streptomyces</taxon>
    </lineage>
</organism>
<reference evidence="1 2" key="1">
    <citation type="journal article" date="2019" name="Int. J. Syst. Evol. Microbiol.">
        <title>The Global Catalogue of Microorganisms (GCM) 10K type strain sequencing project: providing services to taxonomists for standard genome sequencing and annotation.</title>
        <authorList>
            <consortium name="The Broad Institute Genomics Platform"/>
            <consortium name="The Broad Institute Genome Sequencing Center for Infectious Disease"/>
            <person name="Wu L."/>
            <person name="Ma J."/>
        </authorList>
    </citation>
    <scope>NUCLEOTIDE SEQUENCE [LARGE SCALE GENOMIC DNA]</scope>
    <source>
        <strain evidence="1 2">JCM 4788</strain>
    </source>
</reference>
<name>A0ABN0Z9H4_9ACTN</name>
<evidence type="ECO:0000313" key="1">
    <source>
        <dbReference type="EMBL" id="GAA0439331.1"/>
    </source>
</evidence>
<gene>
    <name evidence="1" type="ORF">GCM10010357_70950</name>
</gene>